<dbReference type="Proteomes" id="UP000067626">
    <property type="component" value="Chromosome"/>
</dbReference>
<evidence type="ECO:0000256" key="1">
    <source>
        <dbReference type="SAM" id="SignalP"/>
    </source>
</evidence>
<dbReference type="EMBL" id="CP012159">
    <property type="protein sequence ID" value="AKT38012.1"/>
    <property type="molecule type" value="Genomic_DNA"/>
</dbReference>
<protein>
    <submittedName>
        <fullName evidence="2">Exported alanine-rich protein</fullName>
    </submittedName>
</protein>
<dbReference type="Gene3D" id="3.30.1330.60">
    <property type="entry name" value="OmpA-like domain"/>
    <property type="match status" value="1"/>
</dbReference>
<feature type="signal peptide" evidence="1">
    <location>
        <begin position="1"/>
        <end position="19"/>
    </location>
</feature>
<dbReference type="AlphaFoldDB" id="A0A0K1EBF4"/>
<dbReference type="RefSeq" id="WP_050430301.1">
    <property type="nucleotide sequence ID" value="NZ_CP012159.1"/>
</dbReference>
<feature type="chain" id="PRO_5005459172" evidence="1">
    <location>
        <begin position="20"/>
        <end position="394"/>
    </location>
</feature>
<sequence length="394" mass="40794">MKSQVAHAVVVAMLMAACAPIPPPSVLGEVDAVRQGAAAQDAKKYAPGAFAHAEKLREEARVAFEQGDRAGAQMLGERALAAFSHAHVLSRVAHAEEAGAEASKLLEAAGKELSQIEAEQARVAAELDAIDMKHKVAREAQPIAPSGKADPEREKARLAAARALVLQARTLCAAARLLGDGEAGGATAPAADVQATGTAGATPSLAARLDEASAGVDKLDAALSGSPAVVPIDEASRVRARCLDVLTARRRAATPVTKAPGRGDELLSAIAAAGGWAPSRDDRGVVVTLRGLFGNGGTLTPAGEKQLQELARFAVAYPDFPIAAVLHADKEPTSQEQAAWKSRAEKVVTVLRAARVQRVETVLAGARSPLADPRGPARGRNARLEFVFVSPQIL</sequence>
<evidence type="ECO:0000313" key="2">
    <source>
        <dbReference type="EMBL" id="AKT38012.1"/>
    </source>
</evidence>
<dbReference type="STRING" id="52.CMC5_021530"/>
<evidence type="ECO:0000313" key="3">
    <source>
        <dbReference type="Proteomes" id="UP000067626"/>
    </source>
</evidence>
<keyword evidence="3" id="KW-1185">Reference proteome</keyword>
<gene>
    <name evidence="2" type="ORF">CMC5_021530</name>
</gene>
<dbReference type="PATRIC" id="fig|52.7.peg.2320"/>
<reference evidence="2 3" key="1">
    <citation type="submission" date="2015-07" db="EMBL/GenBank/DDBJ databases">
        <title>Genome analysis of myxobacterium Chondromyces crocatus Cm c5 reveals a high potential for natural compound synthesis and the genetic basis for the loss of fruiting body formation.</title>
        <authorList>
            <person name="Zaburannyi N."/>
            <person name="Bunk B."/>
            <person name="Maier J."/>
            <person name="Overmann J."/>
            <person name="Mueller R."/>
        </authorList>
    </citation>
    <scope>NUCLEOTIDE SEQUENCE [LARGE SCALE GENOMIC DNA]</scope>
    <source>
        <strain evidence="2 3">Cm c5</strain>
    </source>
</reference>
<proteinExistence type="predicted"/>
<name>A0A0K1EBF4_CHOCO</name>
<dbReference type="KEGG" id="ccro:CMC5_021530"/>
<dbReference type="SUPFAM" id="SSF103088">
    <property type="entry name" value="OmpA-like"/>
    <property type="match status" value="1"/>
</dbReference>
<dbReference type="PROSITE" id="PS51257">
    <property type="entry name" value="PROKAR_LIPOPROTEIN"/>
    <property type="match status" value="1"/>
</dbReference>
<dbReference type="OrthoDB" id="5508515at2"/>
<organism evidence="2 3">
    <name type="scientific">Chondromyces crocatus</name>
    <dbReference type="NCBI Taxonomy" id="52"/>
    <lineage>
        <taxon>Bacteria</taxon>
        <taxon>Pseudomonadati</taxon>
        <taxon>Myxococcota</taxon>
        <taxon>Polyangia</taxon>
        <taxon>Polyangiales</taxon>
        <taxon>Polyangiaceae</taxon>
        <taxon>Chondromyces</taxon>
    </lineage>
</organism>
<keyword evidence="1" id="KW-0732">Signal</keyword>
<dbReference type="InterPro" id="IPR036737">
    <property type="entry name" value="OmpA-like_sf"/>
</dbReference>
<accession>A0A0K1EBF4</accession>